<accession>A0A4C1V9N1</accession>
<reference evidence="1 2" key="1">
    <citation type="journal article" date="2019" name="Commun. Biol.">
        <title>The bagworm genome reveals a unique fibroin gene that provides high tensile strength.</title>
        <authorList>
            <person name="Kono N."/>
            <person name="Nakamura H."/>
            <person name="Ohtoshi R."/>
            <person name="Tomita M."/>
            <person name="Numata K."/>
            <person name="Arakawa K."/>
        </authorList>
    </citation>
    <scope>NUCLEOTIDE SEQUENCE [LARGE SCALE GENOMIC DNA]</scope>
</reference>
<dbReference type="EMBL" id="BGZK01000303">
    <property type="protein sequence ID" value="GBP35433.1"/>
    <property type="molecule type" value="Genomic_DNA"/>
</dbReference>
<keyword evidence="2" id="KW-1185">Reference proteome</keyword>
<name>A0A4C1V9N1_EUMVA</name>
<dbReference type="AlphaFoldDB" id="A0A4C1V9N1"/>
<protein>
    <submittedName>
        <fullName evidence="1">Uncharacterized protein</fullName>
    </submittedName>
</protein>
<comment type="caution">
    <text evidence="1">The sequence shown here is derived from an EMBL/GenBank/DDBJ whole genome shotgun (WGS) entry which is preliminary data.</text>
</comment>
<gene>
    <name evidence="1" type="ORF">EVAR_94884_1</name>
</gene>
<organism evidence="1 2">
    <name type="scientific">Eumeta variegata</name>
    <name type="common">Bagworm moth</name>
    <name type="synonym">Eumeta japonica</name>
    <dbReference type="NCBI Taxonomy" id="151549"/>
    <lineage>
        <taxon>Eukaryota</taxon>
        <taxon>Metazoa</taxon>
        <taxon>Ecdysozoa</taxon>
        <taxon>Arthropoda</taxon>
        <taxon>Hexapoda</taxon>
        <taxon>Insecta</taxon>
        <taxon>Pterygota</taxon>
        <taxon>Neoptera</taxon>
        <taxon>Endopterygota</taxon>
        <taxon>Lepidoptera</taxon>
        <taxon>Glossata</taxon>
        <taxon>Ditrysia</taxon>
        <taxon>Tineoidea</taxon>
        <taxon>Psychidae</taxon>
        <taxon>Oiketicinae</taxon>
        <taxon>Eumeta</taxon>
    </lineage>
</organism>
<sequence>MRRNGSLQGFLSEMESRIIVLDSISLRTRTGIADIGDRIGIDRIVSYISRRTDGPLEKNYSSGDHESDVTAWCGSKTRILILTPSPAQNVSAALFQVLQTILVFAVLVVAPKSMDASKCHINQLY</sequence>
<dbReference type="Proteomes" id="UP000299102">
    <property type="component" value="Unassembled WGS sequence"/>
</dbReference>
<evidence type="ECO:0000313" key="1">
    <source>
        <dbReference type="EMBL" id="GBP35433.1"/>
    </source>
</evidence>
<proteinExistence type="predicted"/>
<evidence type="ECO:0000313" key="2">
    <source>
        <dbReference type="Proteomes" id="UP000299102"/>
    </source>
</evidence>